<proteinExistence type="predicted"/>
<feature type="region of interest" description="Disordered" evidence="1">
    <location>
        <begin position="255"/>
        <end position="301"/>
    </location>
</feature>
<feature type="region of interest" description="Disordered" evidence="1">
    <location>
        <begin position="163"/>
        <end position="182"/>
    </location>
</feature>
<dbReference type="eggNOG" id="KOG1347">
    <property type="taxonomic scope" value="Eukaryota"/>
</dbReference>
<gene>
    <name evidence="2" type="ORF">EUGRSUZ_F03463</name>
</gene>
<feature type="region of interest" description="Disordered" evidence="1">
    <location>
        <begin position="1"/>
        <end position="39"/>
    </location>
</feature>
<reference evidence="2" key="1">
    <citation type="submission" date="2013-07" db="EMBL/GenBank/DDBJ databases">
        <title>The genome of Eucalyptus grandis.</title>
        <authorList>
            <person name="Schmutz J."/>
            <person name="Hayes R."/>
            <person name="Myburg A."/>
            <person name="Tuskan G."/>
            <person name="Grattapaglia D."/>
            <person name="Rokhsar D.S."/>
        </authorList>
    </citation>
    <scope>NUCLEOTIDE SEQUENCE</scope>
    <source>
        <tissue evidence="2">Leaf extractions</tissue>
    </source>
</reference>
<accession>A0A059BV99</accession>
<name>A0A059BV99_EUCGR</name>
<dbReference type="STRING" id="71139.A0A059BV99"/>
<dbReference type="InParanoid" id="A0A059BV99"/>
<dbReference type="EMBL" id="KK198758">
    <property type="protein sequence ID" value="KCW70178.1"/>
    <property type="molecule type" value="Genomic_DNA"/>
</dbReference>
<dbReference type="OrthoDB" id="1910926at2759"/>
<dbReference type="PANTHER" id="PTHR34682:SF1">
    <property type="entry name" value="PROTEIN METABOLIC NETWORK MODULATOR 1"/>
    <property type="match status" value="1"/>
</dbReference>
<feature type="compositionally biased region" description="Polar residues" evidence="1">
    <location>
        <begin position="319"/>
        <end position="335"/>
    </location>
</feature>
<feature type="region of interest" description="Disordered" evidence="1">
    <location>
        <begin position="315"/>
        <end position="380"/>
    </location>
</feature>
<dbReference type="Gramene" id="KCW70178">
    <property type="protein sequence ID" value="KCW70178"/>
    <property type="gene ID" value="EUGRSUZ_F03463"/>
</dbReference>
<feature type="compositionally biased region" description="Polar residues" evidence="1">
    <location>
        <begin position="8"/>
        <end position="19"/>
    </location>
</feature>
<feature type="compositionally biased region" description="Acidic residues" evidence="1">
    <location>
        <begin position="336"/>
        <end position="345"/>
    </location>
</feature>
<dbReference type="KEGG" id="egr:104450237"/>
<sequence length="403" mass="43374">MLEVDKMNQASQGINSDASASAPLKRKRGRPRKYPMPDESPIFAEHARALRDQNINRGPNMHVPPAYKFVNGNQPRQVDATNSSNNISIGQLVSGVIEAAFDGGYLLAVRVGNSDTTLRGVVFKPGRYVPVSAENDVAPNIQMIKRNEIPLQSENYIQMQVSGPRSRERNGTTSLVASPPGSTVLKGRQVAPGTAQPIRPVTVRGNVVPVVLPPLGTPGNGLPVPNQASAASIQDHMASIGKHMAPVSVQTFSPLNGSAPNKEVPRSMAHVQSETGIDSQYPDGVLHDVETKSTGTPGMPFENLVTEVIKRIHEPSQVEAEQNESSKSGDKSGSTPEDEDSDDDQPLYIEPLQSVQPSINPHLGSMPPHLDSSRTGKMTELLQALQENAMKSEMPGDRSFKNN</sequence>
<feature type="compositionally biased region" description="Basic residues" evidence="1">
    <location>
        <begin position="24"/>
        <end position="33"/>
    </location>
</feature>
<dbReference type="InterPro" id="IPR045881">
    <property type="entry name" value="MNM1-like"/>
</dbReference>
<dbReference type="FunCoup" id="A0A059BV99">
    <property type="interactions" value="18"/>
</dbReference>
<dbReference type="AlphaFoldDB" id="A0A059BV99"/>
<evidence type="ECO:0000256" key="1">
    <source>
        <dbReference type="SAM" id="MobiDB-lite"/>
    </source>
</evidence>
<organism evidence="2">
    <name type="scientific">Eucalyptus grandis</name>
    <name type="common">Flooded gum</name>
    <dbReference type="NCBI Taxonomy" id="71139"/>
    <lineage>
        <taxon>Eukaryota</taxon>
        <taxon>Viridiplantae</taxon>
        <taxon>Streptophyta</taxon>
        <taxon>Embryophyta</taxon>
        <taxon>Tracheophyta</taxon>
        <taxon>Spermatophyta</taxon>
        <taxon>Magnoliopsida</taxon>
        <taxon>eudicotyledons</taxon>
        <taxon>Gunneridae</taxon>
        <taxon>Pentapetalae</taxon>
        <taxon>rosids</taxon>
        <taxon>malvids</taxon>
        <taxon>Myrtales</taxon>
        <taxon>Myrtaceae</taxon>
        <taxon>Myrtoideae</taxon>
        <taxon>Eucalypteae</taxon>
        <taxon>Eucalyptus</taxon>
    </lineage>
</organism>
<protein>
    <submittedName>
        <fullName evidence="2">Uncharacterized protein</fullName>
    </submittedName>
</protein>
<evidence type="ECO:0000313" key="2">
    <source>
        <dbReference type="EMBL" id="KCW70178.1"/>
    </source>
</evidence>
<dbReference type="OMA" id="DCTETGK"/>
<dbReference type="PANTHER" id="PTHR34682">
    <property type="entry name" value="AT HOOK MOTIF-CONTAINING PROTEIN"/>
    <property type="match status" value="1"/>
</dbReference>